<sequence length="582" mass="63128">MNRLLSVTDLHVGFGKDPVKNEVVHGIDFTLDAGETLAIVGESGSGKSVTALCLNRLVDFGGGKITGGRIDFTLGSGNVTNLAASPEKELAKIRGKEIGMIFQEPMTSLNPVHTIGEQIAESFRLHHGLTGKQAMNAAVDALKRVRIPDAERRLKYHPHQLSGGMLQRVMIATALSCNPRLLIADEPTTALDVTVQAQILALLSELKRESEMGLIFITHDIGLVAGIADKVMVMQQGEAVEQGPTDDVLDNPQHPYTQHLLKAVPHFDDGRAVRTDFSRTKVETARPALTVEDLTVRFPVTSGFLRRRSGAVHAVDGIDFDLMPGETLGIVGESGSGKSTTARAIMGLTQPTRGAFHLGEGAGVAAHGDPIQMVFQNPYASLNPRLRVDSILAEPVIATGGRLNAETRARMAELLDRVGLPENALTRYPHEFSGGQRQRLCIARALMLKPSVVVLDEAVSALDVSVQAMVLDLLTALQREMNLSYLFVTHDMAVVERIAHRIAVVYAGQIVEIGDAASVLSAPKHAYTKRLIAAVPSIDRRRQEYRLDTTEVPSLVRPAGFEPPKAEWQRFGADHMARREEA</sequence>
<dbReference type="PROSITE" id="PS50893">
    <property type="entry name" value="ABC_TRANSPORTER_2"/>
    <property type="match status" value="2"/>
</dbReference>
<reference evidence="11 12" key="1">
    <citation type="submission" date="2019-05" db="EMBL/GenBank/DDBJ databases">
        <authorList>
            <person name="Lee S.D."/>
        </authorList>
    </citation>
    <scope>NUCLEOTIDE SEQUENCE [LARGE SCALE GENOMIC DNA]</scope>
    <source>
        <strain evidence="11 12">GH2-6</strain>
    </source>
</reference>
<comment type="caution">
    <text evidence="11">The sequence shown here is derived from an EMBL/GenBank/DDBJ whole genome shotgun (WGS) entry which is preliminary data.</text>
</comment>
<dbReference type="EMBL" id="VCLB01000009">
    <property type="protein sequence ID" value="TNB46694.1"/>
    <property type="molecule type" value="Genomic_DNA"/>
</dbReference>
<comment type="subcellular location">
    <subcellularLocation>
        <location evidence="1">Cell inner membrane</location>
        <topology evidence="1">Peripheral membrane protein</topology>
    </subcellularLocation>
</comment>
<organism evidence="11 12">
    <name type="scientific">Martelella lutilitoris</name>
    <dbReference type="NCBI Taxonomy" id="2583532"/>
    <lineage>
        <taxon>Bacteria</taxon>
        <taxon>Pseudomonadati</taxon>
        <taxon>Pseudomonadota</taxon>
        <taxon>Alphaproteobacteria</taxon>
        <taxon>Hyphomicrobiales</taxon>
        <taxon>Aurantimonadaceae</taxon>
        <taxon>Martelella</taxon>
    </lineage>
</organism>
<dbReference type="CDD" id="cd03257">
    <property type="entry name" value="ABC_NikE_OppD_transporters"/>
    <property type="match status" value="2"/>
</dbReference>
<keyword evidence="6" id="KW-0547">Nucleotide-binding</keyword>
<evidence type="ECO:0000313" key="11">
    <source>
        <dbReference type="EMBL" id="TNB46694.1"/>
    </source>
</evidence>
<dbReference type="PROSITE" id="PS00211">
    <property type="entry name" value="ABC_TRANSPORTER_1"/>
    <property type="match status" value="2"/>
</dbReference>
<reference evidence="11 12" key="2">
    <citation type="submission" date="2019-06" db="EMBL/GenBank/DDBJ databases">
        <title>Martelella lutilitoris sp. nov., isolated from a tidal mudflat.</title>
        <authorList>
            <person name="Kim Y.-J."/>
        </authorList>
    </citation>
    <scope>NUCLEOTIDE SEQUENCE [LARGE SCALE GENOMIC DNA]</scope>
    <source>
        <strain evidence="11 12">GH2-6</strain>
    </source>
</reference>
<dbReference type="RefSeq" id="WP_138749682.1">
    <property type="nucleotide sequence ID" value="NZ_VCLB01000009.1"/>
</dbReference>
<dbReference type="InterPro" id="IPR027417">
    <property type="entry name" value="P-loop_NTPase"/>
</dbReference>
<accession>A0A5C4JNI6</accession>
<keyword evidence="7 11" id="KW-0067">ATP-binding</keyword>
<dbReference type="Pfam" id="PF08352">
    <property type="entry name" value="oligo_HPY"/>
    <property type="match status" value="2"/>
</dbReference>
<keyword evidence="9" id="KW-0472">Membrane</keyword>
<dbReference type="FunFam" id="3.40.50.300:FF:000016">
    <property type="entry name" value="Oligopeptide ABC transporter ATP-binding component"/>
    <property type="match status" value="1"/>
</dbReference>
<dbReference type="PANTHER" id="PTHR43297">
    <property type="entry name" value="OLIGOPEPTIDE TRANSPORT ATP-BINDING PROTEIN APPD"/>
    <property type="match status" value="1"/>
</dbReference>
<dbReference type="NCBIfam" id="NF007739">
    <property type="entry name" value="PRK10419.1"/>
    <property type="match status" value="2"/>
</dbReference>
<gene>
    <name evidence="11" type="ORF">FF124_17050</name>
</gene>
<proteinExistence type="inferred from homology"/>
<dbReference type="Gene3D" id="3.40.50.300">
    <property type="entry name" value="P-loop containing nucleotide triphosphate hydrolases"/>
    <property type="match status" value="2"/>
</dbReference>
<evidence type="ECO:0000256" key="2">
    <source>
        <dbReference type="ARBA" id="ARBA00005417"/>
    </source>
</evidence>
<dbReference type="Pfam" id="PF00005">
    <property type="entry name" value="ABC_tran"/>
    <property type="match status" value="2"/>
</dbReference>
<evidence type="ECO:0000256" key="3">
    <source>
        <dbReference type="ARBA" id="ARBA00022448"/>
    </source>
</evidence>
<dbReference type="InterPro" id="IPR050388">
    <property type="entry name" value="ABC_Ni/Peptide_Import"/>
</dbReference>
<keyword evidence="8" id="KW-1278">Translocase</keyword>
<keyword evidence="12" id="KW-1185">Reference proteome</keyword>
<feature type="domain" description="ABC transporter" evidence="10">
    <location>
        <begin position="5"/>
        <end position="261"/>
    </location>
</feature>
<dbReference type="SUPFAM" id="SSF52540">
    <property type="entry name" value="P-loop containing nucleoside triphosphate hydrolases"/>
    <property type="match status" value="2"/>
</dbReference>
<evidence type="ECO:0000256" key="6">
    <source>
        <dbReference type="ARBA" id="ARBA00022741"/>
    </source>
</evidence>
<dbReference type="InterPro" id="IPR017871">
    <property type="entry name" value="ABC_transporter-like_CS"/>
</dbReference>
<feature type="domain" description="ABC transporter" evidence="10">
    <location>
        <begin position="289"/>
        <end position="532"/>
    </location>
</feature>
<dbReference type="OrthoDB" id="9802264at2"/>
<evidence type="ECO:0000256" key="9">
    <source>
        <dbReference type="ARBA" id="ARBA00023136"/>
    </source>
</evidence>
<evidence type="ECO:0000256" key="4">
    <source>
        <dbReference type="ARBA" id="ARBA00022475"/>
    </source>
</evidence>
<comment type="similarity">
    <text evidence="2">Belongs to the ABC transporter superfamily.</text>
</comment>
<dbReference type="Proteomes" id="UP000307874">
    <property type="component" value="Unassembled WGS sequence"/>
</dbReference>
<dbReference type="AlphaFoldDB" id="A0A5C4JNI6"/>
<evidence type="ECO:0000256" key="1">
    <source>
        <dbReference type="ARBA" id="ARBA00004417"/>
    </source>
</evidence>
<keyword evidence="4" id="KW-1003">Cell membrane</keyword>
<keyword evidence="5" id="KW-0997">Cell inner membrane</keyword>
<keyword evidence="3" id="KW-0813">Transport</keyword>
<evidence type="ECO:0000313" key="12">
    <source>
        <dbReference type="Proteomes" id="UP000307874"/>
    </source>
</evidence>
<protein>
    <submittedName>
        <fullName evidence="11">ABC transporter ATP-binding protein</fullName>
    </submittedName>
</protein>
<dbReference type="NCBIfam" id="NF008453">
    <property type="entry name" value="PRK11308.1"/>
    <property type="match status" value="2"/>
</dbReference>
<dbReference type="SMART" id="SM00382">
    <property type="entry name" value="AAA"/>
    <property type="match status" value="2"/>
</dbReference>
<name>A0A5C4JNI6_9HYPH</name>
<evidence type="ECO:0000256" key="5">
    <source>
        <dbReference type="ARBA" id="ARBA00022519"/>
    </source>
</evidence>
<dbReference type="InterPro" id="IPR003439">
    <property type="entry name" value="ABC_transporter-like_ATP-bd"/>
</dbReference>
<dbReference type="GO" id="GO:0015833">
    <property type="term" value="P:peptide transport"/>
    <property type="evidence" value="ECO:0007669"/>
    <property type="project" value="InterPro"/>
</dbReference>
<evidence type="ECO:0000256" key="7">
    <source>
        <dbReference type="ARBA" id="ARBA00022840"/>
    </source>
</evidence>
<dbReference type="InterPro" id="IPR013563">
    <property type="entry name" value="Oligopep_ABC_C"/>
</dbReference>
<dbReference type="InterPro" id="IPR003593">
    <property type="entry name" value="AAA+_ATPase"/>
</dbReference>
<dbReference type="GO" id="GO:0005524">
    <property type="term" value="F:ATP binding"/>
    <property type="evidence" value="ECO:0007669"/>
    <property type="project" value="UniProtKB-KW"/>
</dbReference>
<evidence type="ECO:0000259" key="10">
    <source>
        <dbReference type="PROSITE" id="PS50893"/>
    </source>
</evidence>
<dbReference type="GO" id="GO:0005886">
    <property type="term" value="C:plasma membrane"/>
    <property type="evidence" value="ECO:0007669"/>
    <property type="project" value="UniProtKB-SubCell"/>
</dbReference>
<dbReference type="PANTHER" id="PTHR43297:SF14">
    <property type="entry name" value="ATPASE AAA-TYPE CORE DOMAIN-CONTAINING PROTEIN"/>
    <property type="match status" value="1"/>
</dbReference>
<dbReference type="GO" id="GO:0055085">
    <property type="term" value="P:transmembrane transport"/>
    <property type="evidence" value="ECO:0007669"/>
    <property type="project" value="UniProtKB-ARBA"/>
</dbReference>
<evidence type="ECO:0000256" key="8">
    <source>
        <dbReference type="ARBA" id="ARBA00022967"/>
    </source>
</evidence>
<dbReference type="GO" id="GO:0016887">
    <property type="term" value="F:ATP hydrolysis activity"/>
    <property type="evidence" value="ECO:0007669"/>
    <property type="project" value="InterPro"/>
</dbReference>